<feature type="transmembrane region" description="Helical" evidence="12">
    <location>
        <begin position="208"/>
        <end position="231"/>
    </location>
</feature>
<feature type="transmembrane region" description="Helical" evidence="12">
    <location>
        <begin position="74"/>
        <end position="92"/>
    </location>
</feature>
<accession>A0A495JE22</accession>
<dbReference type="InterPro" id="IPR050450">
    <property type="entry name" value="COX15/CtaA_HemeA_synthase"/>
</dbReference>
<dbReference type="PANTHER" id="PTHR35457:SF1">
    <property type="entry name" value="HEME A SYNTHASE"/>
    <property type="match status" value="1"/>
</dbReference>
<evidence type="ECO:0000256" key="6">
    <source>
        <dbReference type="ARBA" id="ARBA00023002"/>
    </source>
</evidence>
<organism evidence="13 14">
    <name type="scientific">Micromonospora pisi</name>
    <dbReference type="NCBI Taxonomy" id="589240"/>
    <lineage>
        <taxon>Bacteria</taxon>
        <taxon>Bacillati</taxon>
        <taxon>Actinomycetota</taxon>
        <taxon>Actinomycetes</taxon>
        <taxon>Micromonosporales</taxon>
        <taxon>Micromonosporaceae</taxon>
        <taxon>Micromonospora</taxon>
    </lineage>
</organism>
<keyword evidence="2" id="KW-1003">Cell membrane</keyword>
<reference evidence="13 14" key="1">
    <citation type="submission" date="2018-10" db="EMBL/GenBank/DDBJ databases">
        <title>Sequencing the genomes of 1000 actinobacteria strains.</title>
        <authorList>
            <person name="Klenk H.-P."/>
        </authorList>
    </citation>
    <scope>NUCLEOTIDE SEQUENCE [LARGE SCALE GENOMIC DNA]</scope>
    <source>
        <strain evidence="13 14">DSM 45175</strain>
    </source>
</reference>
<evidence type="ECO:0000256" key="3">
    <source>
        <dbReference type="ARBA" id="ARBA00022692"/>
    </source>
</evidence>
<comment type="pathway">
    <text evidence="11">Porphyrin-containing compound metabolism.</text>
</comment>
<dbReference type="GO" id="GO:0006784">
    <property type="term" value="P:heme A biosynthetic process"/>
    <property type="evidence" value="ECO:0007669"/>
    <property type="project" value="InterPro"/>
</dbReference>
<keyword evidence="14" id="KW-1185">Reference proteome</keyword>
<comment type="subcellular location">
    <subcellularLocation>
        <location evidence="1">Membrane</location>
        <topology evidence="1">Multi-pass membrane protein</topology>
    </subcellularLocation>
</comment>
<dbReference type="EMBL" id="RBKT01000001">
    <property type="protein sequence ID" value="RKR86981.1"/>
    <property type="molecule type" value="Genomic_DNA"/>
</dbReference>
<protein>
    <submittedName>
        <fullName evidence="13">Cytochrome c oxidase assembly protein subunit 15</fullName>
    </submittedName>
</protein>
<dbReference type="GO" id="GO:0016491">
    <property type="term" value="F:oxidoreductase activity"/>
    <property type="evidence" value="ECO:0007669"/>
    <property type="project" value="UniProtKB-KW"/>
</dbReference>
<evidence type="ECO:0000256" key="2">
    <source>
        <dbReference type="ARBA" id="ARBA00022475"/>
    </source>
</evidence>
<comment type="caution">
    <text evidence="13">The sequence shown here is derived from an EMBL/GenBank/DDBJ whole genome shotgun (WGS) entry which is preliminary data.</text>
</comment>
<sequence length="319" mass="33190">MNRFGRLPVSLPLLRRLALASVVANVIIVVTGGAVRLTGSGLGCPTWPRCTDESYTTTSEMGIHGVIEFGNRTLTGAVGFIALAGLLAALTYRPRRRSLVLLAGSVLLGVAAQAVIGGITVRMQLHPGVVGIHFVVSMLLLLSTYAFWRRVDEGDAPARLTVPRPIRTLAWFTTAVSGAVIVVGVLVTGSGPHAGDEDAARNGLDPLAISQFHADLVFLLVGLTVGLLLALRAANAPAVAVRAAVVLLVVELSQGLIGLVQYLTHLPALLVGAHMLGACLVWLATLSVLWATRVRQPAAPATVADQVAASTTPAPALSR</sequence>
<evidence type="ECO:0000256" key="11">
    <source>
        <dbReference type="ARBA" id="ARBA00023444"/>
    </source>
</evidence>
<dbReference type="Proteomes" id="UP000277671">
    <property type="component" value="Unassembled WGS sequence"/>
</dbReference>
<keyword evidence="5 12" id="KW-1133">Transmembrane helix</keyword>
<keyword evidence="3 12" id="KW-0812">Transmembrane</keyword>
<evidence type="ECO:0000256" key="9">
    <source>
        <dbReference type="ARBA" id="ARBA00023136"/>
    </source>
</evidence>
<feature type="transmembrane region" description="Helical" evidence="12">
    <location>
        <begin position="125"/>
        <end position="148"/>
    </location>
</feature>
<evidence type="ECO:0000256" key="1">
    <source>
        <dbReference type="ARBA" id="ARBA00004141"/>
    </source>
</evidence>
<dbReference type="PANTHER" id="PTHR35457">
    <property type="entry name" value="HEME A SYNTHASE"/>
    <property type="match status" value="1"/>
</dbReference>
<dbReference type="InterPro" id="IPR003780">
    <property type="entry name" value="COX15/CtaA_fam"/>
</dbReference>
<dbReference type="GO" id="GO:0046872">
    <property type="term" value="F:metal ion binding"/>
    <property type="evidence" value="ECO:0007669"/>
    <property type="project" value="UniProtKB-KW"/>
</dbReference>
<evidence type="ECO:0000256" key="10">
    <source>
        <dbReference type="ARBA" id="ARBA00023157"/>
    </source>
</evidence>
<dbReference type="RefSeq" id="WP_211349105.1">
    <property type="nucleotide sequence ID" value="NZ_RBKT01000001.1"/>
</dbReference>
<name>A0A495JE22_9ACTN</name>
<keyword evidence="7" id="KW-0408">Iron</keyword>
<feature type="transmembrane region" description="Helical" evidence="12">
    <location>
        <begin position="243"/>
        <end position="263"/>
    </location>
</feature>
<keyword evidence="10" id="KW-1015">Disulfide bond</keyword>
<evidence type="ECO:0000256" key="4">
    <source>
        <dbReference type="ARBA" id="ARBA00022723"/>
    </source>
</evidence>
<evidence type="ECO:0000256" key="5">
    <source>
        <dbReference type="ARBA" id="ARBA00022989"/>
    </source>
</evidence>
<proteinExistence type="predicted"/>
<feature type="transmembrane region" description="Helical" evidence="12">
    <location>
        <begin position="12"/>
        <end position="35"/>
    </location>
</feature>
<dbReference type="GO" id="GO:0016020">
    <property type="term" value="C:membrane"/>
    <property type="evidence" value="ECO:0007669"/>
    <property type="project" value="UniProtKB-SubCell"/>
</dbReference>
<dbReference type="AlphaFoldDB" id="A0A495JE22"/>
<evidence type="ECO:0000313" key="14">
    <source>
        <dbReference type="Proteomes" id="UP000277671"/>
    </source>
</evidence>
<dbReference type="Pfam" id="PF02628">
    <property type="entry name" value="COX15-CtaA"/>
    <property type="match status" value="1"/>
</dbReference>
<keyword evidence="9 12" id="KW-0472">Membrane</keyword>
<keyword evidence="4" id="KW-0479">Metal-binding</keyword>
<evidence type="ECO:0000256" key="12">
    <source>
        <dbReference type="SAM" id="Phobius"/>
    </source>
</evidence>
<keyword evidence="8" id="KW-0350">Heme biosynthesis</keyword>
<feature type="transmembrane region" description="Helical" evidence="12">
    <location>
        <begin position="169"/>
        <end position="188"/>
    </location>
</feature>
<evidence type="ECO:0000313" key="13">
    <source>
        <dbReference type="EMBL" id="RKR86981.1"/>
    </source>
</evidence>
<keyword evidence="6" id="KW-0560">Oxidoreductase</keyword>
<evidence type="ECO:0000256" key="7">
    <source>
        <dbReference type="ARBA" id="ARBA00023004"/>
    </source>
</evidence>
<feature type="transmembrane region" description="Helical" evidence="12">
    <location>
        <begin position="99"/>
        <end position="119"/>
    </location>
</feature>
<evidence type="ECO:0000256" key="8">
    <source>
        <dbReference type="ARBA" id="ARBA00023133"/>
    </source>
</evidence>
<feature type="transmembrane region" description="Helical" evidence="12">
    <location>
        <begin position="269"/>
        <end position="291"/>
    </location>
</feature>
<gene>
    <name evidence="13" type="ORF">BDK92_1253</name>
</gene>